<gene>
    <name evidence="10" type="ORF">FEZ08_06790</name>
</gene>
<keyword evidence="11" id="KW-1185">Reference proteome</keyword>
<dbReference type="PANTHER" id="PTHR43553">
    <property type="entry name" value="HEAVY METAL TRANSPORTER"/>
    <property type="match status" value="1"/>
</dbReference>
<keyword evidence="7 8" id="KW-0472">Membrane</keyword>
<evidence type="ECO:0000256" key="8">
    <source>
        <dbReference type="RuleBase" id="RU365104"/>
    </source>
</evidence>
<dbReference type="PROSITE" id="PS00211">
    <property type="entry name" value="ABC_TRANSPORTER_1"/>
    <property type="match status" value="1"/>
</dbReference>
<evidence type="ECO:0000256" key="3">
    <source>
        <dbReference type="ARBA" id="ARBA00022475"/>
    </source>
</evidence>
<name>A0A5R8QBD5_9FIRM</name>
<evidence type="ECO:0000313" key="10">
    <source>
        <dbReference type="EMBL" id="TLG73835.1"/>
    </source>
</evidence>
<dbReference type="AlphaFoldDB" id="A0A5R8QBD5"/>
<evidence type="ECO:0000256" key="7">
    <source>
        <dbReference type="ARBA" id="ARBA00023136"/>
    </source>
</evidence>
<dbReference type="RefSeq" id="WP_138190972.1">
    <property type="nucleotide sequence ID" value="NZ_VBWP01000005.1"/>
</dbReference>
<dbReference type="FunCoup" id="A0A5R8QBD5">
    <property type="interactions" value="246"/>
</dbReference>
<dbReference type="InterPro" id="IPR003593">
    <property type="entry name" value="AAA+_ATPase"/>
</dbReference>
<protein>
    <recommendedName>
        <fullName evidence="8">Energy-coupling factor transporter ATP-binding protein EcfA2</fullName>
        <ecNumber evidence="8">7.-.-.-</ecNumber>
    </recommendedName>
</protein>
<keyword evidence="2 8" id="KW-0813">Transport</keyword>
<dbReference type="GO" id="GO:0016887">
    <property type="term" value="F:ATP hydrolysis activity"/>
    <property type="evidence" value="ECO:0007669"/>
    <property type="project" value="InterPro"/>
</dbReference>
<evidence type="ECO:0000256" key="6">
    <source>
        <dbReference type="ARBA" id="ARBA00022967"/>
    </source>
</evidence>
<dbReference type="PANTHER" id="PTHR43553:SF27">
    <property type="entry name" value="ENERGY-COUPLING FACTOR TRANSPORTER ATP-BINDING PROTEIN ECFA2"/>
    <property type="match status" value="1"/>
</dbReference>
<dbReference type="InterPro" id="IPR027417">
    <property type="entry name" value="P-loop_NTPase"/>
</dbReference>
<dbReference type="GO" id="GO:0005524">
    <property type="term" value="F:ATP binding"/>
    <property type="evidence" value="ECO:0007669"/>
    <property type="project" value="UniProtKB-UniRule"/>
</dbReference>
<dbReference type="SMART" id="SM00382">
    <property type="entry name" value="AAA"/>
    <property type="match status" value="1"/>
</dbReference>
<keyword evidence="3 8" id="KW-1003">Cell membrane</keyword>
<dbReference type="Proteomes" id="UP000306912">
    <property type="component" value="Unassembled WGS sequence"/>
</dbReference>
<dbReference type="PROSITE" id="PS50893">
    <property type="entry name" value="ABC_TRANSPORTER_2"/>
    <property type="match status" value="1"/>
</dbReference>
<dbReference type="InterPro" id="IPR050095">
    <property type="entry name" value="ECF_ABC_transporter_ATP-bd"/>
</dbReference>
<dbReference type="SUPFAM" id="SSF52540">
    <property type="entry name" value="P-loop containing nucleoside triphosphate hydrolases"/>
    <property type="match status" value="1"/>
</dbReference>
<dbReference type="FunFam" id="3.40.50.300:FF:000224">
    <property type="entry name" value="Energy-coupling factor transporter ATP-binding protein EcfA"/>
    <property type="match status" value="1"/>
</dbReference>
<dbReference type="InParanoid" id="A0A5R8QBD5"/>
<organism evidence="10 11">
    <name type="scientific">Culicoidibacter larvae</name>
    <dbReference type="NCBI Taxonomy" id="2579976"/>
    <lineage>
        <taxon>Bacteria</taxon>
        <taxon>Bacillati</taxon>
        <taxon>Bacillota</taxon>
        <taxon>Culicoidibacteria</taxon>
        <taxon>Culicoidibacterales</taxon>
        <taxon>Culicoidibacteraceae</taxon>
        <taxon>Culicoidibacter</taxon>
    </lineage>
</organism>
<dbReference type="InterPro" id="IPR017871">
    <property type="entry name" value="ABC_transporter-like_CS"/>
</dbReference>
<reference evidence="10 11" key="1">
    <citation type="submission" date="2019-05" db="EMBL/GenBank/DDBJ databases">
        <title>Culicoidintestinum kansasii gen. nov., sp. nov. from the gastrointestinal tract of the biting midge, Culicoides sonorensis.</title>
        <authorList>
            <person name="Neupane S."/>
            <person name="Ghosh A."/>
            <person name="Gunther S."/>
            <person name="Martin K."/>
            <person name="Zurek L."/>
        </authorList>
    </citation>
    <scope>NUCLEOTIDE SEQUENCE [LARGE SCALE GENOMIC DNA]</scope>
    <source>
        <strain evidence="10 11">CS-1</strain>
    </source>
</reference>
<dbReference type="Pfam" id="PF00005">
    <property type="entry name" value="ABC_tran"/>
    <property type="match status" value="1"/>
</dbReference>
<keyword evidence="5 8" id="KW-0067">ATP-binding</keyword>
<dbReference type="EMBL" id="VBWP01000005">
    <property type="protein sequence ID" value="TLG73835.1"/>
    <property type="molecule type" value="Genomic_DNA"/>
</dbReference>
<comment type="subcellular location">
    <subcellularLocation>
        <location evidence="1 8">Cell membrane</location>
        <topology evidence="1 8">Peripheral membrane protein</topology>
    </subcellularLocation>
</comment>
<feature type="domain" description="ABC transporter" evidence="9">
    <location>
        <begin position="3"/>
        <end position="244"/>
    </location>
</feature>
<dbReference type="OrthoDB" id="9784332at2"/>
<evidence type="ECO:0000256" key="5">
    <source>
        <dbReference type="ARBA" id="ARBA00022840"/>
    </source>
</evidence>
<dbReference type="NCBIfam" id="TIGR04521">
    <property type="entry name" value="ECF_ATPase_2"/>
    <property type="match status" value="1"/>
</dbReference>
<dbReference type="Gene3D" id="3.40.50.300">
    <property type="entry name" value="P-loop containing nucleotide triphosphate hydrolases"/>
    <property type="match status" value="1"/>
</dbReference>
<proteinExistence type="inferred from homology"/>
<dbReference type="InterPro" id="IPR030946">
    <property type="entry name" value="EcfA2"/>
</dbReference>
<comment type="function">
    <text evidence="8">ATP-binding (A) component of a common energy-coupling factor (ECF) ABC-transporter complex.</text>
</comment>
<accession>A0A5R8QBD5</accession>
<evidence type="ECO:0000256" key="2">
    <source>
        <dbReference type="ARBA" id="ARBA00022448"/>
    </source>
</evidence>
<evidence type="ECO:0000313" key="11">
    <source>
        <dbReference type="Proteomes" id="UP000306912"/>
    </source>
</evidence>
<evidence type="ECO:0000259" key="9">
    <source>
        <dbReference type="PROSITE" id="PS50893"/>
    </source>
</evidence>
<keyword evidence="4 8" id="KW-0547">Nucleotide-binding</keyword>
<keyword evidence="6" id="KW-1278">Translocase</keyword>
<dbReference type="CDD" id="cd03225">
    <property type="entry name" value="ABC_cobalt_CbiO_domain1"/>
    <property type="match status" value="1"/>
</dbReference>
<dbReference type="InterPro" id="IPR015856">
    <property type="entry name" value="ABC_transpr_CbiO/EcfA_su"/>
</dbReference>
<sequence>MILKLEHVSHEYVSAVRSHTGIVDVSLDLSGHHFSALVGHTGSGKSTLMQHLNALLQPTSGTVWIDENAVTSAKNKQLYPVRQRVGLVFQNPEYQLFEETVAKDVMYGPMNYGATAEEALERAKEALMMVGLSEEFLERYPLEMSGGQMRRVAIAGILAMNPDVLVLDEPTVGLDPLGQTEMMELFKHLYDEYQKTIIIATHNMDVVADYAHRVVVLEGGELVYDGEPHQLFIDEQLAQSLHLEIPHIYKVVLNLQRKGRIAADFGAPFNAERLAEALKEK</sequence>
<dbReference type="InterPro" id="IPR003439">
    <property type="entry name" value="ABC_transporter-like_ATP-bd"/>
</dbReference>
<comment type="caution">
    <text evidence="10">The sequence shown here is derived from an EMBL/GenBank/DDBJ whole genome shotgun (WGS) entry which is preliminary data.</text>
</comment>
<dbReference type="EC" id="7.-.-.-" evidence="8"/>
<dbReference type="GO" id="GO:0042626">
    <property type="term" value="F:ATPase-coupled transmembrane transporter activity"/>
    <property type="evidence" value="ECO:0007669"/>
    <property type="project" value="TreeGrafter"/>
</dbReference>
<dbReference type="GO" id="GO:0043190">
    <property type="term" value="C:ATP-binding cassette (ABC) transporter complex"/>
    <property type="evidence" value="ECO:0007669"/>
    <property type="project" value="TreeGrafter"/>
</dbReference>
<comment type="similarity">
    <text evidence="8">Belongs to the ABC transporter superfamily. Energy-coupling factor EcfA family.</text>
</comment>
<evidence type="ECO:0000256" key="1">
    <source>
        <dbReference type="ARBA" id="ARBA00004202"/>
    </source>
</evidence>
<comment type="subunit">
    <text evidence="8">Forms a stable energy-coupling factor (ECF) transporter complex composed of 2 membrane-embedded substrate-binding proteins (S component), 2 ATP-binding proteins (A component) and 2 transmembrane proteins (T component).</text>
</comment>
<evidence type="ECO:0000256" key="4">
    <source>
        <dbReference type="ARBA" id="ARBA00022741"/>
    </source>
</evidence>